<dbReference type="Pfam" id="PF13720">
    <property type="entry name" value="Acetyltransf_11"/>
    <property type="match status" value="1"/>
</dbReference>
<dbReference type="GO" id="GO:0009245">
    <property type="term" value="P:lipid A biosynthetic process"/>
    <property type="evidence" value="ECO:0007669"/>
    <property type="project" value="UniProtKB-UniRule"/>
</dbReference>
<dbReference type="InterPro" id="IPR001451">
    <property type="entry name" value="Hexapep"/>
</dbReference>
<evidence type="ECO:0000256" key="1">
    <source>
        <dbReference type="ARBA" id="ARBA00022516"/>
    </source>
</evidence>
<dbReference type="EC" id="2.3.1.129" evidence="6"/>
<sequence length="255" mass="28016">MIHETAIIDASAKIGENVSIGPWTVIGPDVVIGDNCDIRSHVVIKGPTEIGRNNTIYQFASVGEDCQDKKYAGEPTRLVIGDHNVIRESVTIHRGTVQDNSLTQIGSHNLLMAYVHVAHDCMVGDNNILANQVTLAGHVHVGDFVILGGMTGVHQFCHIGSHSFCAVNSILVQDLPPFVMAQGHNARPRTINSEGLKRRNFSAEQITNIRRAYKLLYRSGMTTEEALQAIKELNEPQLDDFCAFVENSQRGIIRP</sequence>
<dbReference type="SUPFAM" id="SSF51161">
    <property type="entry name" value="Trimeric LpxA-like enzymes"/>
    <property type="match status" value="1"/>
</dbReference>
<dbReference type="Pfam" id="PF00132">
    <property type="entry name" value="Hexapep"/>
    <property type="match status" value="2"/>
</dbReference>
<dbReference type="Gene3D" id="1.20.1180.10">
    <property type="entry name" value="Udp N-acetylglucosamine O-acyltransferase, C-terminal domain"/>
    <property type="match status" value="1"/>
</dbReference>
<dbReference type="GO" id="GO:0008780">
    <property type="term" value="F:acyl-[acyl-carrier-protein]-UDP-N-acetylglucosamine O-acyltransferase activity"/>
    <property type="evidence" value="ECO:0007669"/>
    <property type="project" value="UniProtKB-UniRule"/>
</dbReference>
<keyword evidence="5 6" id="KW-0012">Acyltransferase</keyword>
<dbReference type="HAMAP" id="MF_00387">
    <property type="entry name" value="LpxA"/>
    <property type="match status" value="1"/>
</dbReference>
<dbReference type="GO" id="GO:0016020">
    <property type="term" value="C:membrane"/>
    <property type="evidence" value="ECO:0007669"/>
    <property type="project" value="GOC"/>
</dbReference>
<organism evidence="8 9">
    <name type="scientific">Idiomarina aquatica</name>
    <dbReference type="NCBI Taxonomy" id="1327752"/>
    <lineage>
        <taxon>Bacteria</taxon>
        <taxon>Pseudomonadati</taxon>
        <taxon>Pseudomonadota</taxon>
        <taxon>Gammaproteobacteria</taxon>
        <taxon>Alteromonadales</taxon>
        <taxon>Idiomarinaceae</taxon>
        <taxon>Idiomarina</taxon>
    </lineage>
</organism>
<keyword evidence="3 6" id="KW-0808">Transferase</keyword>
<dbReference type="PIRSF" id="PIRSF000456">
    <property type="entry name" value="UDP-GlcNAc_acltr"/>
    <property type="match status" value="1"/>
</dbReference>
<dbReference type="GO" id="GO:0005737">
    <property type="term" value="C:cytoplasm"/>
    <property type="evidence" value="ECO:0007669"/>
    <property type="project" value="UniProtKB-SubCell"/>
</dbReference>
<dbReference type="AlphaFoldDB" id="A0AA94EFT5"/>
<dbReference type="RefSeq" id="WP_126819180.1">
    <property type="nucleotide sequence ID" value="NZ_PIPS01000001.1"/>
</dbReference>
<dbReference type="PANTHER" id="PTHR43480:SF1">
    <property type="entry name" value="ACYL-[ACYL-CARRIER-PROTEIN]--UDP-N-ACETYLGLUCOSAMINE O-ACYLTRANSFERASE, MITOCHONDRIAL-RELATED"/>
    <property type="match status" value="1"/>
</dbReference>
<dbReference type="PANTHER" id="PTHR43480">
    <property type="entry name" value="ACYL-[ACYL-CARRIER-PROTEIN]--UDP-N-ACETYLGLUCOSAMINE O-ACYLTRANSFERASE"/>
    <property type="match status" value="1"/>
</dbReference>
<protein>
    <recommendedName>
        <fullName evidence="6">Acyl-[acyl-carrier-protein]--UDP-N-acetylglucosamine O-acyltransferase</fullName>
        <shortName evidence="6">UDP-N-acetylglucosamine acyltransferase</shortName>
        <ecNumber evidence="6">2.3.1.129</ecNumber>
    </recommendedName>
</protein>
<comment type="catalytic activity">
    <reaction evidence="6">
        <text>a (3R)-hydroxyacyl-[ACP] + UDP-N-acetyl-alpha-D-glucosamine = a UDP-3-O-[(3R)-3-hydroxyacyl]-N-acetyl-alpha-D-glucosamine + holo-[ACP]</text>
        <dbReference type="Rhea" id="RHEA:67812"/>
        <dbReference type="Rhea" id="RHEA-COMP:9685"/>
        <dbReference type="Rhea" id="RHEA-COMP:9945"/>
        <dbReference type="ChEBI" id="CHEBI:57705"/>
        <dbReference type="ChEBI" id="CHEBI:64479"/>
        <dbReference type="ChEBI" id="CHEBI:78827"/>
        <dbReference type="ChEBI" id="CHEBI:173225"/>
        <dbReference type="EC" id="2.3.1.129"/>
    </reaction>
</comment>
<dbReference type="Proteomes" id="UP000286680">
    <property type="component" value="Unassembled WGS sequence"/>
</dbReference>
<evidence type="ECO:0000256" key="5">
    <source>
        <dbReference type="ARBA" id="ARBA00023315"/>
    </source>
</evidence>
<feature type="domain" description="UDP N-acetylglucosamine O-acyltransferase C-terminal" evidence="7">
    <location>
        <begin position="174"/>
        <end position="253"/>
    </location>
</feature>
<keyword evidence="2 6" id="KW-0441">Lipid A biosynthesis</keyword>
<evidence type="ECO:0000256" key="4">
    <source>
        <dbReference type="ARBA" id="ARBA00023098"/>
    </source>
</evidence>
<comment type="function">
    <text evidence="6">Involved in the biosynthesis of lipid A, a phosphorylated glycolipid that anchors the lipopolysaccharide to the outer membrane of the cell.</text>
</comment>
<dbReference type="CDD" id="cd03351">
    <property type="entry name" value="LbH_UDP-GlcNAc_AT"/>
    <property type="match status" value="1"/>
</dbReference>
<dbReference type="InterPro" id="IPR011004">
    <property type="entry name" value="Trimer_LpxA-like_sf"/>
</dbReference>
<evidence type="ECO:0000313" key="9">
    <source>
        <dbReference type="Proteomes" id="UP000286680"/>
    </source>
</evidence>
<comment type="subcellular location">
    <subcellularLocation>
        <location evidence="6">Cytoplasm</location>
    </subcellularLocation>
</comment>
<comment type="caution">
    <text evidence="8">The sequence shown here is derived from an EMBL/GenBank/DDBJ whole genome shotgun (WGS) entry which is preliminary data.</text>
</comment>
<reference evidence="9" key="1">
    <citation type="journal article" date="2018" name="Front. Microbiol.">
        <title>Genome-Based Analysis Reveals the Taxonomy and Diversity of the Family Idiomarinaceae.</title>
        <authorList>
            <person name="Liu Y."/>
            <person name="Lai Q."/>
            <person name="Shao Z."/>
        </authorList>
    </citation>
    <scope>NUCLEOTIDE SEQUENCE [LARGE SCALE GENOMIC DNA]</scope>
    <source>
        <strain evidence="9">SN-14</strain>
    </source>
</reference>
<gene>
    <name evidence="6" type="primary">lpxA</name>
    <name evidence="8" type="ORF">CWE23_01280</name>
</gene>
<keyword evidence="4 6" id="KW-0443">Lipid metabolism</keyword>
<dbReference type="NCBIfam" id="NF003657">
    <property type="entry name" value="PRK05289.1"/>
    <property type="match status" value="1"/>
</dbReference>
<comment type="similarity">
    <text evidence="6">Belongs to the transferase hexapeptide repeat family. LpxA subfamily.</text>
</comment>
<keyword evidence="9" id="KW-1185">Reference proteome</keyword>
<comment type="subunit">
    <text evidence="6">Homotrimer.</text>
</comment>
<accession>A0AA94EFT5</accession>
<dbReference type="InterPro" id="IPR029098">
    <property type="entry name" value="Acetyltransf_C"/>
</dbReference>
<dbReference type="InterPro" id="IPR037157">
    <property type="entry name" value="Acetyltransf_C_sf"/>
</dbReference>
<keyword evidence="6" id="KW-0963">Cytoplasm</keyword>
<proteinExistence type="inferred from homology"/>
<keyword evidence="6" id="KW-0677">Repeat</keyword>
<comment type="pathway">
    <text evidence="6">Glycolipid biosynthesis; lipid IV(A) biosynthesis; lipid IV(A) from (3R)-3-hydroxytetradecanoyl-[acyl-carrier-protein] and UDP-N-acetyl-alpha-D-glucosamine: step 1/6.</text>
</comment>
<evidence type="ECO:0000259" key="7">
    <source>
        <dbReference type="Pfam" id="PF13720"/>
    </source>
</evidence>
<dbReference type="NCBIfam" id="TIGR01852">
    <property type="entry name" value="lipid_A_lpxA"/>
    <property type="match status" value="1"/>
</dbReference>
<dbReference type="InterPro" id="IPR010137">
    <property type="entry name" value="Lipid_A_LpxA"/>
</dbReference>
<evidence type="ECO:0000256" key="3">
    <source>
        <dbReference type="ARBA" id="ARBA00022679"/>
    </source>
</evidence>
<keyword evidence="1 6" id="KW-0444">Lipid biosynthesis</keyword>
<evidence type="ECO:0000313" key="8">
    <source>
        <dbReference type="EMBL" id="RUO44696.1"/>
    </source>
</evidence>
<name>A0AA94EFT5_9GAMM</name>
<dbReference type="EMBL" id="PIPS01000001">
    <property type="protein sequence ID" value="RUO44696.1"/>
    <property type="molecule type" value="Genomic_DNA"/>
</dbReference>
<evidence type="ECO:0000256" key="6">
    <source>
        <dbReference type="HAMAP-Rule" id="MF_00387"/>
    </source>
</evidence>
<evidence type="ECO:0000256" key="2">
    <source>
        <dbReference type="ARBA" id="ARBA00022556"/>
    </source>
</evidence>
<dbReference type="Gene3D" id="2.160.10.10">
    <property type="entry name" value="Hexapeptide repeat proteins"/>
    <property type="match status" value="1"/>
</dbReference>